<feature type="transmembrane region" description="Helical" evidence="4">
    <location>
        <begin position="21"/>
        <end position="38"/>
    </location>
</feature>
<evidence type="ECO:0000256" key="2">
    <source>
        <dbReference type="ARBA" id="ARBA00023125"/>
    </source>
</evidence>
<feature type="transmembrane region" description="Helical" evidence="4">
    <location>
        <begin position="411"/>
        <end position="432"/>
    </location>
</feature>
<dbReference type="InterPro" id="IPR036388">
    <property type="entry name" value="WH-like_DNA-bd_sf"/>
</dbReference>
<dbReference type="CDD" id="cd06170">
    <property type="entry name" value="LuxR_C_like"/>
    <property type="match status" value="1"/>
</dbReference>
<dbReference type="PANTHER" id="PTHR44688:SF16">
    <property type="entry name" value="DNA-BINDING TRANSCRIPTIONAL ACTIVATOR DEVR_DOSR"/>
    <property type="match status" value="1"/>
</dbReference>
<evidence type="ECO:0000313" key="6">
    <source>
        <dbReference type="EMBL" id="NBI35391.1"/>
    </source>
</evidence>
<dbReference type="Pfam" id="PF00196">
    <property type="entry name" value="GerE"/>
    <property type="match status" value="1"/>
</dbReference>
<comment type="caution">
    <text evidence="6">The sequence shown here is derived from an EMBL/GenBank/DDBJ whole genome shotgun (WGS) entry which is preliminary data.</text>
</comment>
<feature type="transmembrane region" description="Helical" evidence="4">
    <location>
        <begin position="342"/>
        <end position="363"/>
    </location>
</feature>
<dbReference type="PANTHER" id="PTHR44688">
    <property type="entry name" value="DNA-BINDING TRANSCRIPTIONAL ACTIVATOR DEVR_DOSR"/>
    <property type="match status" value="1"/>
</dbReference>
<feature type="transmembrane region" description="Helical" evidence="4">
    <location>
        <begin position="88"/>
        <end position="107"/>
    </location>
</feature>
<dbReference type="EMBL" id="QWKH01000113">
    <property type="protein sequence ID" value="NBI35391.1"/>
    <property type="molecule type" value="Genomic_DNA"/>
</dbReference>
<feature type="transmembrane region" description="Helical" evidence="4">
    <location>
        <begin position="317"/>
        <end position="336"/>
    </location>
</feature>
<proteinExistence type="predicted"/>
<dbReference type="GO" id="GO:0003677">
    <property type="term" value="F:DNA binding"/>
    <property type="evidence" value="ECO:0007669"/>
    <property type="project" value="UniProtKB-KW"/>
</dbReference>
<evidence type="ECO:0000256" key="1">
    <source>
        <dbReference type="ARBA" id="ARBA00023015"/>
    </source>
</evidence>
<dbReference type="Gene3D" id="1.10.10.10">
    <property type="entry name" value="Winged helix-like DNA-binding domain superfamily/Winged helix DNA-binding domain"/>
    <property type="match status" value="1"/>
</dbReference>
<feature type="transmembrane region" description="Helical" evidence="4">
    <location>
        <begin position="383"/>
        <end position="399"/>
    </location>
</feature>
<feature type="transmembrane region" description="Helical" evidence="4">
    <location>
        <begin position="291"/>
        <end position="310"/>
    </location>
</feature>
<feature type="transmembrane region" description="Helical" evidence="4">
    <location>
        <begin position="113"/>
        <end position="131"/>
    </location>
</feature>
<keyword evidence="4" id="KW-1133">Transmembrane helix</keyword>
<keyword evidence="2" id="KW-0238">DNA-binding</keyword>
<keyword evidence="3" id="KW-0804">Transcription</keyword>
<dbReference type="InterPro" id="IPR016032">
    <property type="entry name" value="Sig_transdc_resp-reg_C-effctor"/>
</dbReference>
<keyword evidence="4" id="KW-0472">Membrane</keyword>
<keyword evidence="1" id="KW-0805">Transcription regulation</keyword>
<evidence type="ECO:0000256" key="3">
    <source>
        <dbReference type="ARBA" id="ARBA00023163"/>
    </source>
</evidence>
<dbReference type="PRINTS" id="PR00038">
    <property type="entry name" value="HTHLUXR"/>
</dbReference>
<dbReference type="PROSITE" id="PS50043">
    <property type="entry name" value="HTH_LUXR_2"/>
    <property type="match status" value="1"/>
</dbReference>
<name>A0A7C9P5U6_9BACT</name>
<organism evidence="6">
    <name type="scientific">Muribaculaceae bacterium Z82</name>
    <dbReference type="NCBI Taxonomy" id="2304548"/>
    <lineage>
        <taxon>Bacteria</taxon>
        <taxon>Pseudomonadati</taxon>
        <taxon>Bacteroidota</taxon>
        <taxon>Bacteroidia</taxon>
        <taxon>Bacteroidales</taxon>
        <taxon>Muribaculaceae</taxon>
    </lineage>
</organism>
<reference evidence="6" key="1">
    <citation type="submission" date="2018-08" db="EMBL/GenBank/DDBJ databases">
        <title>Murine metabolic-syndrome-specific gut microbial biobank.</title>
        <authorList>
            <person name="Liu C."/>
        </authorList>
    </citation>
    <scope>NUCLEOTIDE SEQUENCE [LARGE SCALE GENOMIC DNA]</scope>
    <source>
        <strain evidence="6">Z82</strain>
    </source>
</reference>
<protein>
    <submittedName>
        <fullName evidence="6">LuxR family transcriptional regulator</fullName>
    </submittedName>
</protein>
<accession>A0A7C9P5U6</accession>
<dbReference type="SUPFAM" id="SSF46894">
    <property type="entry name" value="C-terminal effector domain of the bipartite response regulators"/>
    <property type="match status" value="1"/>
</dbReference>
<feature type="transmembrane region" description="Helical" evidence="4">
    <location>
        <begin position="143"/>
        <end position="162"/>
    </location>
</feature>
<keyword evidence="4" id="KW-0812">Transmembrane</keyword>
<dbReference type="AlphaFoldDB" id="A0A7C9P5U6"/>
<dbReference type="GO" id="GO:0006355">
    <property type="term" value="P:regulation of DNA-templated transcription"/>
    <property type="evidence" value="ECO:0007669"/>
    <property type="project" value="InterPro"/>
</dbReference>
<dbReference type="InterPro" id="IPR000792">
    <property type="entry name" value="Tscrpt_reg_LuxR_C"/>
</dbReference>
<dbReference type="SMART" id="SM00421">
    <property type="entry name" value="HTH_LUXR"/>
    <property type="match status" value="1"/>
</dbReference>
<sequence length="530" mass="56631">MVTQDCWGFERGAMGVSERRVLYTFTLGFGCMRAWALTFLGDSGVTPPMSLQLSSNMFYVFAPLMVLAMALVMAVVPKRWGEMRFLSPRGIGAAAAVLSAGSLLLVANPMPGSVVPEAICAVGFGCFLMQWGIASSRIPVDRLMLALGLGLVTAALLCFALCLLPPLFAHIMFVLFVPASAAGLIATARHVPVQAGELSAGSGSAAAKSRDAGNSASKRAPIVFAVASERGASDAAAARECDPKKPAGHGGALLRLALAMFLMELVARSSLMLSGEYFTGVLAYPSYSFELARLAGTALASVLLLLVMRLSSMPLKTLYMLVPVLLVSSCLFLLFENWGIPFVTYAIAFSAGAWLETVFWILFSHAGSRLHLPATTVWGTGRIAFWLSTFVGLMLWSAQGVAFPDGIAENAGAMTTITLVMALLSMVVYLFVLPEKIASSFGIAESADSEPAAMPRSIDDAAADIAKEFGLSKRETEVFALLAKGRDTAYIQEKLFISSGTVCSHRDRIYRKLDVHSRQELLDLVEERMG</sequence>
<feature type="transmembrane region" description="Helical" evidence="4">
    <location>
        <begin position="58"/>
        <end position="76"/>
    </location>
</feature>
<gene>
    <name evidence="6" type="ORF">D1639_10220</name>
</gene>
<evidence type="ECO:0000256" key="4">
    <source>
        <dbReference type="SAM" id="Phobius"/>
    </source>
</evidence>
<feature type="domain" description="HTH luxR-type" evidence="5">
    <location>
        <begin position="464"/>
        <end position="529"/>
    </location>
</feature>
<evidence type="ECO:0000259" key="5">
    <source>
        <dbReference type="PROSITE" id="PS50043"/>
    </source>
</evidence>